<keyword evidence="1" id="KW-0464">Manganese</keyword>
<name>A0A265N853_9BACI</name>
<dbReference type="Proteomes" id="UP000216498">
    <property type="component" value="Unassembled WGS sequence"/>
</dbReference>
<comment type="cofactor">
    <cofactor evidence="1">
        <name>Mn(2+)</name>
        <dbReference type="ChEBI" id="CHEBI:29035"/>
    </cofactor>
    <text evidence="1">The Mn(2+) ion enhances activity.</text>
</comment>
<dbReference type="RefSeq" id="WP_094886467.1">
    <property type="nucleotide sequence ID" value="NZ_NPMS01000006.1"/>
</dbReference>
<dbReference type="GO" id="GO:0046872">
    <property type="term" value="F:metal ion binding"/>
    <property type="evidence" value="ECO:0007669"/>
    <property type="project" value="UniProtKB-KW"/>
</dbReference>
<dbReference type="OrthoDB" id="9776731at2"/>
<evidence type="ECO:0000256" key="1">
    <source>
        <dbReference type="PIRSR" id="PIRSR005962-1"/>
    </source>
</evidence>
<dbReference type="EMBL" id="NPMS01000006">
    <property type="protein sequence ID" value="OZU88210.1"/>
    <property type="molecule type" value="Genomic_DNA"/>
</dbReference>
<dbReference type="PANTHER" id="PTHR11014">
    <property type="entry name" value="PEPTIDASE M20 FAMILY MEMBER"/>
    <property type="match status" value="1"/>
</dbReference>
<feature type="domain" description="Peptidase M20 dimerisation" evidence="2">
    <location>
        <begin position="200"/>
        <end position="287"/>
    </location>
</feature>
<accession>A0A265N853</accession>
<evidence type="ECO:0000313" key="4">
    <source>
        <dbReference type="Proteomes" id="UP000216498"/>
    </source>
</evidence>
<dbReference type="Pfam" id="PF07687">
    <property type="entry name" value="M20_dimer"/>
    <property type="match status" value="1"/>
</dbReference>
<dbReference type="Gene3D" id="3.40.630.10">
    <property type="entry name" value="Zn peptidases"/>
    <property type="match status" value="1"/>
</dbReference>
<dbReference type="AlphaFoldDB" id="A0A265N853"/>
<dbReference type="Gene3D" id="3.30.70.360">
    <property type="match status" value="1"/>
</dbReference>
<protein>
    <submittedName>
        <fullName evidence="3">Peptidase M20</fullName>
    </submittedName>
</protein>
<feature type="binding site" evidence="1">
    <location>
        <position position="109"/>
    </location>
    <ligand>
        <name>Mn(2+)</name>
        <dbReference type="ChEBI" id="CHEBI:29035"/>
        <label>2</label>
    </ligand>
</feature>
<organism evidence="3 4">
    <name type="scientific">Virgibacillus indicus</name>
    <dbReference type="NCBI Taxonomy" id="2024554"/>
    <lineage>
        <taxon>Bacteria</taxon>
        <taxon>Bacillati</taxon>
        <taxon>Bacillota</taxon>
        <taxon>Bacilli</taxon>
        <taxon>Bacillales</taxon>
        <taxon>Bacillaceae</taxon>
        <taxon>Virgibacillus</taxon>
    </lineage>
</organism>
<dbReference type="Pfam" id="PF01546">
    <property type="entry name" value="Peptidase_M20"/>
    <property type="match status" value="1"/>
</dbReference>
<proteinExistence type="predicted"/>
<dbReference type="InterPro" id="IPR017439">
    <property type="entry name" value="Amidohydrolase"/>
</dbReference>
<comment type="caution">
    <text evidence="3">The sequence shown here is derived from an EMBL/GenBank/DDBJ whole genome shotgun (WGS) entry which is preliminary data.</text>
</comment>
<keyword evidence="1" id="KW-0479">Metal-binding</keyword>
<dbReference type="NCBIfam" id="TIGR01891">
    <property type="entry name" value="amidohydrolases"/>
    <property type="match status" value="1"/>
</dbReference>
<sequence length="400" mass="43405">MVTKNKSILARAEKQTEQLVSWRRRLHKFPELSFQEMATAKFVAQTLEKIPGMKVETGAGYPTAVIGTLSSGSGRSIAIRADMDALPIQEENEKNYKSQNEGIMHACGHDAHTAIALGAARILGESFQRGELQGTVKFLFQPAEEMADELGSTGAPYMIKAGALDGVDRVIALHMSPENQLGEVKVHDGYSMANVDVFEAKIFATGGHGAYPHLGTDPIWMLGPVLQALHGIAARRVSPLDSAVISVGSIQGGSASNVIPSEVELKGTIRSYLPDVRKLLHTELEKAFSLVQVFDGAYDLKITPEDPSLKNDPAVNQLIKRTINNLYPDFTIVDEPFGLGGEDFAHMTNTVPGAMFFLGCAIDDELNRDLHTPHFDIDEKVLPVGVAIMAEAVRRFLSGD</sequence>
<reference evidence="3 4" key="1">
    <citation type="submission" date="2017-08" db="EMBL/GenBank/DDBJ databases">
        <title>Virgibacillus indicus sp. nov. and Virgibacillus profoundi sp. nov, two moderately halophilic bacteria isolated from marine sediment by using the Microfluidic Streak Plate.</title>
        <authorList>
            <person name="Xu B."/>
            <person name="Hu B."/>
            <person name="Wang J."/>
            <person name="Zhu Y."/>
            <person name="Huang L."/>
            <person name="Du W."/>
            <person name="Huang Y."/>
        </authorList>
    </citation>
    <scope>NUCLEOTIDE SEQUENCE [LARGE SCALE GENOMIC DNA]</scope>
    <source>
        <strain evidence="3 4">IO3-P2-C2</strain>
    </source>
</reference>
<feature type="binding site" evidence="1">
    <location>
        <position position="371"/>
    </location>
    <ligand>
        <name>Mn(2+)</name>
        <dbReference type="ChEBI" id="CHEBI:29035"/>
        <label>2</label>
    </ligand>
</feature>
<feature type="binding site" evidence="1">
    <location>
        <position position="145"/>
    </location>
    <ligand>
        <name>Mn(2+)</name>
        <dbReference type="ChEBI" id="CHEBI:29035"/>
        <label>2</label>
    </ligand>
</feature>
<gene>
    <name evidence="3" type="ORF">CIL03_13340</name>
</gene>
<dbReference type="InterPro" id="IPR011650">
    <property type="entry name" value="Peptidase_M20_dimer"/>
</dbReference>
<keyword evidence="4" id="KW-1185">Reference proteome</keyword>
<feature type="binding site" evidence="1">
    <location>
        <position position="107"/>
    </location>
    <ligand>
        <name>Mn(2+)</name>
        <dbReference type="ChEBI" id="CHEBI:29035"/>
        <label>2</label>
    </ligand>
</feature>
<feature type="binding site" evidence="1">
    <location>
        <position position="174"/>
    </location>
    <ligand>
        <name>Mn(2+)</name>
        <dbReference type="ChEBI" id="CHEBI:29035"/>
        <label>2</label>
    </ligand>
</feature>
<dbReference type="SUPFAM" id="SSF53187">
    <property type="entry name" value="Zn-dependent exopeptidases"/>
    <property type="match status" value="1"/>
</dbReference>
<dbReference type="InterPro" id="IPR002933">
    <property type="entry name" value="Peptidase_M20"/>
</dbReference>
<dbReference type="PIRSF" id="PIRSF005962">
    <property type="entry name" value="Pept_M20D_amidohydro"/>
    <property type="match status" value="1"/>
</dbReference>
<evidence type="ECO:0000259" key="2">
    <source>
        <dbReference type="Pfam" id="PF07687"/>
    </source>
</evidence>
<dbReference type="GO" id="GO:0016787">
    <property type="term" value="F:hydrolase activity"/>
    <property type="evidence" value="ECO:0007669"/>
    <property type="project" value="InterPro"/>
</dbReference>
<dbReference type="SUPFAM" id="SSF55031">
    <property type="entry name" value="Bacterial exopeptidase dimerisation domain"/>
    <property type="match status" value="1"/>
</dbReference>
<dbReference type="PANTHER" id="PTHR11014:SF63">
    <property type="entry name" value="METALLOPEPTIDASE, PUTATIVE (AFU_ORTHOLOGUE AFUA_6G09600)-RELATED"/>
    <property type="match status" value="1"/>
</dbReference>
<dbReference type="InterPro" id="IPR036264">
    <property type="entry name" value="Bact_exopeptidase_dim_dom"/>
</dbReference>
<evidence type="ECO:0000313" key="3">
    <source>
        <dbReference type="EMBL" id="OZU88210.1"/>
    </source>
</evidence>